<proteinExistence type="predicted"/>
<organism evidence="1 2">
    <name type="scientific">Dreissena polymorpha</name>
    <name type="common">Zebra mussel</name>
    <name type="synonym">Mytilus polymorpha</name>
    <dbReference type="NCBI Taxonomy" id="45954"/>
    <lineage>
        <taxon>Eukaryota</taxon>
        <taxon>Metazoa</taxon>
        <taxon>Spiralia</taxon>
        <taxon>Lophotrochozoa</taxon>
        <taxon>Mollusca</taxon>
        <taxon>Bivalvia</taxon>
        <taxon>Autobranchia</taxon>
        <taxon>Heteroconchia</taxon>
        <taxon>Euheterodonta</taxon>
        <taxon>Imparidentia</taxon>
        <taxon>Neoheterodontei</taxon>
        <taxon>Myida</taxon>
        <taxon>Dreissenoidea</taxon>
        <taxon>Dreissenidae</taxon>
        <taxon>Dreissena</taxon>
    </lineage>
</organism>
<evidence type="ECO:0000313" key="1">
    <source>
        <dbReference type="EMBL" id="KAH3751718.1"/>
    </source>
</evidence>
<dbReference type="Proteomes" id="UP000828390">
    <property type="component" value="Unassembled WGS sequence"/>
</dbReference>
<dbReference type="EMBL" id="JAIWYP010000010">
    <property type="protein sequence ID" value="KAH3751718.1"/>
    <property type="molecule type" value="Genomic_DNA"/>
</dbReference>
<reference evidence="1" key="1">
    <citation type="journal article" date="2019" name="bioRxiv">
        <title>The Genome of the Zebra Mussel, Dreissena polymorpha: A Resource for Invasive Species Research.</title>
        <authorList>
            <person name="McCartney M.A."/>
            <person name="Auch B."/>
            <person name="Kono T."/>
            <person name="Mallez S."/>
            <person name="Zhang Y."/>
            <person name="Obille A."/>
            <person name="Becker A."/>
            <person name="Abrahante J.E."/>
            <person name="Garbe J."/>
            <person name="Badalamenti J.P."/>
            <person name="Herman A."/>
            <person name="Mangelson H."/>
            <person name="Liachko I."/>
            <person name="Sullivan S."/>
            <person name="Sone E.D."/>
            <person name="Koren S."/>
            <person name="Silverstein K.A.T."/>
            <person name="Beckman K.B."/>
            <person name="Gohl D.M."/>
        </authorList>
    </citation>
    <scope>NUCLEOTIDE SEQUENCE</scope>
    <source>
        <strain evidence="1">Duluth1</strain>
        <tissue evidence="1">Whole animal</tissue>
    </source>
</reference>
<dbReference type="AlphaFoldDB" id="A0A9D4I983"/>
<gene>
    <name evidence="1" type="ORF">DPMN_186287</name>
</gene>
<sequence length="58" mass="6615">MLLQQITEPRLAIMDSHEACRCLPDRSNKLSGSMLYNKIQSTQAKWVLKGSYDETNSL</sequence>
<comment type="caution">
    <text evidence="1">The sequence shown here is derived from an EMBL/GenBank/DDBJ whole genome shotgun (WGS) entry which is preliminary data.</text>
</comment>
<protein>
    <submittedName>
        <fullName evidence="1">Uncharacterized protein</fullName>
    </submittedName>
</protein>
<name>A0A9D4I983_DREPO</name>
<keyword evidence="2" id="KW-1185">Reference proteome</keyword>
<evidence type="ECO:0000313" key="2">
    <source>
        <dbReference type="Proteomes" id="UP000828390"/>
    </source>
</evidence>
<accession>A0A9D4I983</accession>
<reference evidence="1" key="2">
    <citation type="submission" date="2020-11" db="EMBL/GenBank/DDBJ databases">
        <authorList>
            <person name="McCartney M.A."/>
            <person name="Auch B."/>
            <person name="Kono T."/>
            <person name="Mallez S."/>
            <person name="Becker A."/>
            <person name="Gohl D.M."/>
            <person name="Silverstein K.A.T."/>
            <person name="Koren S."/>
            <person name="Bechman K.B."/>
            <person name="Herman A."/>
            <person name="Abrahante J.E."/>
            <person name="Garbe J."/>
        </authorList>
    </citation>
    <scope>NUCLEOTIDE SEQUENCE</scope>
    <source>
        <strain evidence="1">Duluth1</strain>
        <tissue evidence="1">Whole animal</tissue>
    </source>
</reference>